<evidence type="ECO:0000259" key="1">
    <source>
        <dbReference type="PROSITE" id="PS51085"/>
    </source>
</evidence>
<accession>A0ABV1CVH4</accession>
<dbReference type="InterPro" id="IPR001041">
    <property type="entry name" value="2Fe-2S_ferredoxin-type"/>
</dbReference>
<dbReference type="Pfam" id="PF00111">
    <property type="entry name" value="Fer2"/>
    <property type="match status" value="1"/>
</dbReference>
<name>A0ABV1CVH4_9FIRM</name>
<dbReference type="SUPFAM" id="SSF54292">
    <property type="entry name" value="2Fe-2S ferredoxin-like"/>
    <property type="match status" value="1"/>
</dbReference>
<dbReference type="SUPFAM" id="SSF56507">
    <property type="entry name" value="Methionine synthase activation domain-like"/>
    <property type="match status" value="1"/>
</dbReference>
<keyword evidence="3" id="KW-1185">Reference proteome</keyword>
<dbReference type="Gene3D" id="3.30.420.480">
    <property type="entry name" value="Domain of unknown function (DUF4445)"/>
    <property type="match status" value="1"/>
</dbReference>
<gene>
    <name evidence="2" type="ORF">WMO23_05330</name>
</gene>
<evidence type="ECO:0000313" key="3">
    <source>
        <dbReference type="Proteomes" id="UP001433088"/>
    </source>
</evidence>
<dbReference type="CDD" id="cd00207">
    <property type="entry name" value="fer2"/>
    <property type="match status" value="1"/>
</dbReference>
<dbReference type="Gene3D" id="3.10.20.30">
    <property type="match status" value="1"/>
</dbReference>
<organism evidence="2 3">
    <name type="scientific">Megasphaera intestinihominis</name>
    <dbReference type="NCBI Taxonomy" id="3133159"/>
    <lineage>
        <taxon>Bacteria</taxon>
        <taxon>Bacillati</taxon>
        <taxon>Bacillota</taxon>
        <taxon>Negativicutes</taxon>
        <taxon>Veillonellales</taxon>
        <taxon>Veillonellaceae</taxon>
        <taxon>Megasphaera</taxon>
    </lineage>
</organism>
<sequence length="709" mass="75608">MADIRIIRGQRIVPDVEQALRFAGYESKGAAWERAEGMCRDMAPLLRRSLQAKAVLAFTEKRLYVILTLGAAVSRQIDRYQDDGDELAAVLFAAMADTCLFALEQQVLQQLRLICRQKGCGIVCRHEPGSDLPLSVQADAVCETAAGRTAGVTVNAAMALSPEKSMSLVFDLCEDPAVFQVKHDCTACPKTDCPQRQAESAREVRLTCPGGCRVHDYIQSQGTALAMPCGGKGMCGKCRVRVVRGRLPVTPEDKRIFSEAQLAQGWRLACKAVTREAAEIVVPVQEQQGFSALAAEAADEGALSLAADHDYGLAVDIGTTTLAAALVDCTDGKILATATAVNSQRSFGADVVSRIGAACHGKGKALQKAVRRDLTRLMKQLLKDHPGTAARCRQMAIAANTTMLHLLMGWPCDGLGDWPFHPVSLGGKTYRAQEVLGPQSPLADATVTLLPGMSTYVGADITAGIWQCGLASSDDVSLFVDLGTNGEMVLGNKDQRFIASAPAGPALEGGKLTWGTGSVPGAICGVRIERGRAKVRTIDHTVPVGICGTGILEAMAGLVREGLVDETGKLVEPYFHKGFPLASTLDYQRITLSQQDIREIQMAKSAIRAGIESLIERSGISRQRVHQVFLAGGFGYYLDPQKAAVIGLLPADLAERTTAVGNTSLKGAIGLLTGAVTLEELQAIAAGAEEIVLGNDEAFQRLYIDYLNF</sequence>
<dbReference type="Pfam" id="PF17651">
    <property type="entry name" value="Raco_middle"/>
    <property type="match status" value="1"/>
</dbReference>
<dbReference type="RefSeq" id="WP_349173408.1">
    <property type="nucleotide sequence ID" value="NZ_JBBMEU010000024.1"/>
</dbReference>
<dbReference type="InterPro" id="IPR037010">
    <property type="entry name" value="VitB12-dep_Met_synth_activ_sf"/>
</dbReference>
<dbReference type="PANTHER" id="PTHR42895">
    <property type="entry name" value="IRON-SULFUR CLUSTER-BINDING PROTEIN-RELATED"/>
    <property type="match status" value="1"/>
</dbReference>
<dbReference type="PROSITE" id="PS51085">
    <property type="entry name" value="2FE2S_FER_2"/>
    <property type="match status" value="1"/>
</dbReference>
<dbReference type="Pfam" id="PF14574">
    <property type="entry name" value="RACo_C_ter"/>
    <property type="match status" value="1"/>
</dbReference>
<dbReference type="InterPro" id="IPR052911">
    <property type="entry name" value="Corrinoid_activation_enz"/>
</dbReference>
<proteinExistence type="predicted"/>
<dbReference type="InterPro" id="IPR012675">
    <property type="entry name" value="Beta-grasp_dom_sf"/>
</dbReference>
<dbReference type="Proteomes" id="UP001433088">
    <property type="component" value="Unassembled WGS sequence"/>
</dbReference>
<reference evidence="2 3" key="1">
    <citation type="submission" date="2024-03" db="EMBL/GenBank/DDBJ databases">
        <title>Human intestinal bacterial collection.</title>
        <authorList>
            <person name="Pauvert C."/>
            <person name="Hitch T.C.A."/>
            <person name="Clavel T."/>
        </authorList>
    </citation>
    <scope>NUCLEOTIDE SEQUENCE [LARGE SCALE GENOMIC DNA]</scope>
    <source>
        <strain evidence="2 3">CLA-AA-H81</strain>
    </source>
</reference>
<dbReference type="EMBL" id="JBBMEU010000024">
    <property type="protein sequence ID" value="MEQ2422153.1"/>
    <property type="molecule type" value="Genomic_DNA"/>
</dbReference>
<feature type="domain" description="2Fe-2S ferredoxin-type" evidence="1">
    <location>
        <begin position="196"/>
        <end position="288"/>
    </location>
</feature>
<dbReference type="Gene3D" id="3.40.109.40">
    <property type="match status" value="1"/>
</dbReference>
<dbReference type="InterPro" id="IPR027980">
    <property type="entry name" value="RACo_C"/>
</dbReference>
<comment type="caution">
    <text evidence="2">The sequence shown here is derived from an EMBL/GenBank/DDBJ whole genome shotgun (WGS) entry which is preliminary data.</text>
</comment>
<dbReference type="InterPro" id="IPR043129">
    <property type="entry name" value="ATPase_NBD"/>
</dbReference>
<dbReference type="InterPro" id="IPR041414">
    <property type="entry name" value="Raco-like_middle"/>
</dbReference>
<dbReference type="PANTHER" id="PTHR42895:SF2">
    <property type="entry name" value="IRON-SULFUR CLUSTER PROTEIN"/>
    <property type="match status" value="1"/>
</dbReference>
<dbReference type="SUPFAM" id="SSF53067">
    <property type="entry name" value="Actin-like ATPase domain"/>
    <property type="match status" value="1"/>
</dbReference>
<dbReference type="InterPro" id="IPR042259">
    <property type="entry name" value="Raco-like_middle_sf"/>
</dbReference>
<dbReference type="InterPro" id="IPR036010">
    <property type="entry name" value="2Fe-2S_ferredoxin-like_sf"/>
</dbReference>
<evidence type="ECO:0000313" key="2">
    <source>
        <dbReference type="EMBL" id="MEQ2422153.1"/>
    </source>
</evidence>
<protein>
    <submittedName>
        <fullName evidence="2">ASKHA domain-containing protein</fullName>
    </submittedName>
</protein>